<evidence type="ECO:0000256" key="5">
    <source>
        <dbReference type="ARBA" id="ARBA00023180"/>
    </source>
</evidence>
<dbReference type="PANTHER" id="PTHR13234:SF8">
    <property type="entry name" value="GAMMA-INTERFERON-INDUCIBLE LYSOSOMAL THIOL REDUCTASE"/>
    <property type="match status" value="1"/>
</dbReference>
<reference evidence="8" key="1">
    <citation type="submission" date="2019-06" db="EMBL/GenBank/DDBJ databases">
        <title>Draft genome sequence of the griseofulvin-producing fungus Xylaria cubensis strain G536.</title>
        <authorList>
            <person name="Mead M.E."/>
            <person name="Raja H.A."/>
            <person name="Steenwyk J.L."/>
            <person name="Knowles S.L."/>
            <person name="Oberlies N.H."/>
            <person name="Rokas A."/>
        </authorList>
    </citation>
    <scope>NUCLEOTIDE SEQUENCE [LARGE SCALE GENOMIC DNA]</scope>
    <source>
        <strain evidence="8">G536</strain>
    </source>
</reference>
<dbReference type="PANTHER" id="PTHR13234">
    <property type="entry name" value="GAMMA-INTERFERON INDUCIBLE LYSOSOMAL THIOL REDUCTASE GILT"/>
    <property type="match status" value="1"/>
</dbReference>
<gene>
    <name evidence="7" type="ORF">FHL15_006031</name>
</gene>
<dbReference type="Proteomes" id="UP000319160">
    <property type="component" value="Unassembled WGS sequence"/>
</dbReference>
<feature type="transmembrane region" description="Helical" evidence="6">
    <location>
        <begin position="94"/>
        <end position="116"/>
    </location>
</feature>
<organism evidence="7 8">
    <name type="scientific">Xylaria flabelliformis</name>
    <dbReference type="NCBI Taxonomy" id="2512241"/>
    <lineage>
        <taxon>Eukaryota</taxon>
        <taxon>Fungi</taxon>
        <taxon>Dikarya</taxon>
        <taxon>Ascomycota</taxon>
        <taxon>Pezizomycotina</taxon>
        <taxon>Sordariomycetes</taxon>
        <taxon>Xylariomycetidae</taxon>
        <taxon>Xylariales</taxon>
        <taxon>Xylariaceae</taxon>
        <taxon>Xylaria</taxon>
    </lineage>
</organism>
<evidence type="ECO:0000313" key="8">
    <source>
        <dbReference type="Proteomes" id="UP000319160"/>
    </source>
</evidence>
<evidence type="ECO:0000256" key="6">
    <source>
        <dbReference type="SAM" id="Phobius"/>
    </source>
</evidence>
<dbReference type="InterPro" id="IPR004911">
    <property type="entry name" value="Interferon-induced_GILT"/>
</dbReference>
<protein>
    <recommendedName>
        <fullName evidence="9">Gamma interferon inducible lysosomal thiol reductase GILT</fullName>
    </recommendedName>
</protein>
<dbReference type="EMBL" id="VFLP01000031">
    <property type="protein sequence ID" value="TRX93163.1"/>
    <property type="molecule type" value="Genomic_DNA"/>
</dbReference>
<keyword evidence="8" id="KW-1185">Reference proteome</keyword>
<comment type="subcellular location">
    <subcellularLocation>
        <location evidence="1">Secreted</location>
    </subcellularLocation>
</comment>
<sequence>MFTGVDPSSPHRNLLDSIASYHRHNFASRRRLDTLHLYHTYHYELLGKLNLYIPPVILSDTPNLGTIMAARITLPLMEDKRPIRNRARRRHRPVLLLLLSAITIYGLYAFGLFSSLTTASLPPRFKSVQSSDPPAEHDTKNAVPAVSARGLVPLEAHIISKCPDTRDCLRELLLPAMIRVHEKVNFTLTYIGTPTENDGVECKHGPGECMGNIIELCAHQLYPDPKIWLGFTMCLTRDYQAIPQRELVEDCALEHAVDFEKINECATRDDGAFGMAMLRESVKRSASVRSTLILNRVSTQVTNLHSCYSWV</sequence>
<evidence type="ECO:0000313" key="7">
    <source>
        <dbReference type="EMBL" id="TRX93163.1"/>
    </source>
</evidence>
<keyword evidence="5" id="KW-0325">Glycoprotein</keyword>
<keyword evidence="6" id="KW-1133">Transmembrane helix</keyword>
<evidence type="ECO:0000256" key="2">
    <source>
        <dbReference type="ARBA" id="ARBA00005679"/>
    </source>
</evidence>
<keyword evidence="3" id="KW-0964">Secreted</keyword>
<evidence type="ECO:0000256" key="4">
    <source>
        <dbReference type="ARBA" id="ARBA00022729"/>
    </source>
</evidence>
<dbReference type="AlphaFoldDB" id="A0A553HZ03"/>
<evidence type="ECO:0000256" key="3">
    <source>
        <dbReference type="ARBA" id="ARBA00022525"/>
    </source>
</evidence>
<keyword evidence="4" id="KW-0732">Signal</keyword>
<keyword evidence="6" id="KW-0812">Transmembrane</keyword>
<dbReference type="STRING" id="2512241.A0A553HZ03"/>
<dbReference type="OrthoDB" id="958254at2759"/>
<comment type="caution">
    <text evidence="7">The sequence shown here is derived from an EMBL/GenBank/DDBJ whole genome shotgun (WGS) entry which is preliminary data.</text>
</comment>
<evidence type="ECO:0008006" key="9">
    <source>
        <dbReference type="Google" id="ProtNLM"/>
    </source>
</evidence>
<dbReference type="GO" id="GO:0016671">
    <property type="term" value="F:oxidoreductase activity, acting on a sulfur group of donors, disulfide as acceptor"/>
    <property type="evidence" value="ECO:0007669"/>
    <property type="project" value="InterPro"/>
</dbReference>
<accession>A0A553HZ03</accession>
<dbReference type="GO" id="GO:0005576">
    <property type="term" value="C:extracellular region"/>
    <property type="evidence" value="ECO:0007669"/>
    <property type="project" value="UniProtKB-SubCell"/>
</dbReference>
<name>A0A553HZ03_9PEZI</name>
<dbReference type="Pfam" id="PF03227">
    <property type="entry name" value="GILT"/>
    <property type="match status" value="1"/>
</dbReference>
<comment type="similarity">
    <text evidence="2">Belongs to the GILT family.</text>
</comment>
<proteinExistence type="inferred from homology"/>
<keyword evidence="6" id="KW-0472">Membrane</keyword>
<evidence type="ECO:0000256" key="1">
    <source>
        <dbReference type="ARBA" id="ARBA00004613"/>
    </source>
</evidence>